<keyword evidence="4 9" id="KW-0812">Transmembrane</keyword>
<dbReference type="PANTHER" id="PTHR33910">
    <property type="entry name" value="PROTEIN TRANSLOCASE SUBUNIT SECE"/>
    <property type="match status" value="1"/>
</dbReference>
<comment type="subunit">
    <text evidence="9">Component of the Sec protein translocase complex. Heterotrimer consisting of SecY, SecE and SecG subunits. The heterotrimers can form oligomers, although 1 heterotrimer is thought to be able to translocate proteins. Interacts with the ribosome. Interacts with SecDF, and other proteins may be involved. Interacts with SecA.</text>
</comment>
<feature type="compositionally biased region" description="Basic and acidic residues" evidence="10">
    <location>
        <begin position="52"/>
        <end position="77"/>
    </location>
</feature>
<evidence type="ECO:0000256" key="7">
    <source>
        <dbReference type="ARBA" id="ARBA00023010"/>
    </source>
</evidence>
<evidence type="ECO:0000256" key="4">
    <source>
        <dbReference type="ARBA" id="ARBA00022692"/>
    </source>
</evidence>
<dbReference type="InterPro" id="IPR038379">
    <property type="entry name" value="SecE_sf"/>
</dbReference>
<comment type="caution">
    <text evidence="11">The sequence shown here is derived from an EMBL/GenBank/DDBJ whole genome shotgun (WGS) entry which is preliminary data.</text>
</comment>
<proteinExistence type="inferred from homology"/>
<evidence type="ECO:0000256" key="8">
    <source>
        <dbReference type="ARBA" id="ARBA00023136"/>
    </source>
</evidence>
<dbReference type="InterPro" id="IPR001901">
    <property type="entry name" value="Translocase_SecE/Sec61-g"/>
</dbReference>
<keyword evidence="12" id="KW-1185">Reference proteome</keyword>
<dbReference type="Gene3D" id="1.20.5.1030">
    <property type="entry name" value="Preprotein translocase secy subunit"/>
    <property type="match status" value="1"/>
</dbReference>
<dbReference type="Pfam" id="PF00584">
    <property type="entry name" value="SecE"/>
    <property type="match status" value="1"/>
</dbReference>
<evidence type="ECO:0000313" key="11">
    <source>
        <dbReference type="EMBL" id="GAA1946203.1"/>
    </source>
</evidence>
<feature type="compositionally biased region" description="Basic and acidic residues" evidence="10">
    <location>
        <begin position="7"/>
        <end position="18"/>
    </location>
</feature>
<dbReference type="EMBL" id="BAAANN010000004">
    <property type="protein sequence ID" value="GAA1946203.1"/>
    <property type="molecule type" value="Genomic_DNA"/>
</dbReference>
<dbReference type="HAMAP" id="MF_00422">
    <property type="entry name" value="SecE"/>
    <property type="match status" value="1"/>
</dbReference>
<evidence type="ECO:0000256" key="3">
    <source>
        <dbReference type="ARBA" id="ARBA00022475"/>
    </source>
</evidence>
<accession>A0ABP5BIW3</accession>
<comment type="subcellular location">
    <subcellularLocation>
        <location evidence="9">Cell membrane</location>
        <topology evidence="9">Single-pass membrane protein</topology>
    </subcellularLocation>
    <subcellularLocation>
        <location evidence="1">Membrane</location>
    </subcellularLocation>
</comment>
<comment type="similarity">
    <text evidence="9">Belongs to the SecE/SEC61-gamma family.</text>
</comment>
<keyword evidence="2 9" id="KW-0813">Transport</keyword>
<organism evidence="11 12">
    <name type="scientific">Amycolatopsis minnesotensis</name>
    <dbReference type="NCBI Taxonomy" id="337894"/>
    <lineage>
        <taxon>Bacteria</taxon>
        <taxon>Bacillati</taxon>
        <taxon>Actinomycetota</taxon>
        <taxon>Actinomycetes</taxon>
        <taxon>Pseudonocardiales</taxon>
        <taxon>Pseudonocardiaceae</taxon>
        <taxon>Amycolatopsis</taxon>
    </lineage>
</organism>
<keyword evidence="3 9" id="KW-1003">Cell membrane</keyword>
<evidence type="ECO:0000256" key="1">
    <source>
        <dbReference type="ARBA" id="ARBA00004370"/>
    </source>
</evidence>
<keyword evidence="5 9" id="KW-0653">Protein transport</keyword>
<keyword evidence="8 9" id="KW-0472">Membrane</keyword>
<evidence type="ECO:0000313" key="12">
    <source>
        <dbReference type="Proteomes" id="UP001501116"/>
    </source>
</evidence>
<protein>
    <recommendedName>
        <fullName evidence="9">Protein translocase subunit SecE</fullName>
    </recommendedName>
</protein>
<name>A0ABP5BIW3_9PSEU</name>
<comment type="function">
    <text evidence="9">Essential subunit of the Sec protein translocation channel SecYEG. Clamps together the 2 halves of SecY. May contact the channel plug during translocation.</text>
</comment>
<feature type="region of interest" description="Disordered" evidence="10">
    <location>
        <begin position="1"/>
        <end position="87"/>
    </location>
</feature>
<dbReference type="PROSITE" id="PS01067">
    <property type="entry name" value="SECE_SEC61G"/>
    <property type="match status" value="1"/>
</dbReference>
<evidence type="ECO:0000256" key="6">
    <source>
        <dbReference type="ARBA" id="ARBA00022989"/>
    </source>
</evidence>
<keyword evidence="6 9" id="KW-1133">Transmembrane helix</keyword>
<dbReference type="InterPro" id="IPR005807">
    <property type="entry name" value="SecE_bac"/>
</dbReference>
<sequence length="150" mass="16752">MSDSDASGEKDQEKEPKAPSRPVTAAARRERRASARPAGKAGASRADSASTDEDRTRPAGKAKADKPAKAGGKEKATPKRNRQDKKKVSLWGRLSRFIREVWAELRKVIWPTRKQMVTYTTVVLVFVSFMVALVWGLNFVFEKGVFWLFG</sequence>
<evidence type="ECO:0000256" key="2">
    <source>
        <dbReference type="ARBA" id="ARBA00022448"/>
    </source>
</evidence>
<dbReference type="Proteomes" id="UP001501116">
    <property type="component" value="Unassembled WGS sequence"/>
</dbReference>
<dbReference type="NCBIfam" id="TIGR00964">
    <property type="entry name" value="secE_bact"/>
    <property type="match status" value="1"/>
</dbReference>
<keyword evidence="7 9" id="KW-0811">Translocation</keyword>
<evidence type="ECO:0000256" key="5">
    <source>
        <dbReference type="ARBA" id="ARBA00022927"/>
    </source>
</evidence>
<gene>
    <name evidence="9 11" type="primary">secE</name>
    <name evidence="11" type="ORF">GCM10009754_12620</name>
</gene>
<reference evidence="12" key="1">
    <citation type="journal article" date="2019" name="Int. J. Syst. Evol. Microbiol.">
        <title>The Global Catalogue of Microorganisms (GCM) 10K type strain sequencing project: providing services to taxonomists for standard genome sequencing and annotation.</title>
        <authorList>
            <consortium name="The Broad Institute Genomics Platform"/>
            <consortium name="The Broad Institute Genome Sequencing Center for Infectious Disease"/>
            <person name="Wu L."/>
            <person name="Ma J."/>
        </authorList>
    </citation>
    <scope>NUCLEOTIDE SEQUENCE [LARGE SCALE GENOMIC DNA]</scope>
    <source>
        <strain evidence="12">JCM 14545</strain>
    </source>
</reference>
<feature type="transmembrane region" description="Helical" evidence="9">
    <location>
        <begin position="116"/>
        <end position="141"/>
    </location>
</feature>
<evidence type="ECO:0000256" key="9">
    <source>
        <dbReference type="HAMAP-Rule" id="MF_00422"/>
    </source>
</evidence>
<dbReference type="PANTHER" id="PTHR33910:SF1">
    <property type="entry name" value="PROTEIN TRANSLOCASE SUBUNIT SECE"/>
    <property type="match status" value="1"/>
</dbReference>
<evidence type="ECO:0000256" key="10">
    <source>
        <dbReference type="SAM" id="MobiDB-lite"/>
    </source>
</evidence>